<dbReference type="PANTHER" id="PTHR46477">
    <property type="entry name" value="CYSTEINE/HISTIDINE-RICH C1 DOMAIN FAMILY PROTEIN"/>
    <property type="match status" value="1"/>
</dbReference>
<name>A0A6P5Z5J7_DURZI</name>
<dbReference type="RefSeq" id="XP_022747994.1">
    <property type="nucleotide sequence ID" value="XM_022892259.1"/>
</dbReference>
<dbReference type="PANTHER" id="PTHR46477:SF15">
    <property type="entry name" value="CYSTEINE_HISTIDINE-RICH C1 DOMAIN PROTEIN"/>
    <property type="match status" value="1"/>
</dbReference>
<dbReference type="SUPFAM" id="SSF57889">
    <property type="entry name" value="Cysteine-rich domain"/>
    <property type="match status" value="2"/>
</dbReference>
<evidence type="ECO:0000256" key="1">
    <source>
        <dbReference type="ARBA" id="ARBA00022737"/>
    </source>
</evidence>
<dbReference type="OrthoDB" id="1841377at2759"/>
<sequence length="228" mass="25577">MKVTEIEHFSHRHKLELSYSQKPYRCDGCKQEGFGSCYQCNKKTKCDFHLHEKCAMADPLATHPFFNNCIFEFRKKRKHGKRCKACGKDIRGFMYKSKKAYLHPCCLKLPNTLNGEGGLILNLKDKASSKCLICRHKKISGKVKGWAYVSTCGKHCYHVGCVNHMNFENWGCFNSQQNGGNISLVFIKQESGRKKKRGCCVGCALDLIVNAILGSALQLAAGCVLGLS</sequence>
<evidence type="ECO:0000313" key="3">
    <source>
        <dbReference type="Proteomes" id="UP000515121"/>
    </source>
</evidence>
<accession>A0A6P5Z5J7</accession>
<dbReference type="InterPro" id="IPR004146">
    <property type="entry name" value="DC1"/>
</dbReference>
<dbReference type="InterPro" id="IPR046349">
    <property type="entry name" value="C1-like_sf"/>
</dbReference>
<dbReference type="KEGG" id="dzi:111297603"/>
<gene>
    <name evidence="4" type="primary">LOC111297603</name>
</gene>
<protein>
    <submittedName>
        <fullName evidence="4">Uncharacterized protein LOC111297603</fullName>
    </submittedName>
</protein>
<dbReference type="Proteomes" id="UP000515121">
    <property type="component" value="Unplaced"/>
</dbReference>
<dbReference type="AlphaFoldDB" id="A0A6P5Z5J7"/>
<keyword evidence="1" id="KW-0677">Repeat</keyword>
<evidence type="ECO:0000259" key="2">
    <source>
        <dbReference type="Pfam" id="PF03107"/>
    </source>
</evidence>
<dbReference type="Pfam" id="PF03107">
    <property type="entry name" value="C1_2"/>
    <property type="match status" value="1"/>
</dbReference>
<evidence type="ECO:0000313" key="4">
    <source>
        <dbReference type="RefSeq" id="XP_022747994.1"/>
    </source>
</evidence>
<reference evidence="4" key="1">
    <citation type="submission" date="2025-08" db="UniProtKB">
        <authorList>
            <consortium name="RefSeq"/>
        </authorList>
    </citation>
    <scope>IDENTIFICATION</scope>
    <source>
        <tissue evidence="4">Fruit stalk</tissue>
    </source>
</reference>
<organism evidence="3 4">
    <name type="scientific">Durio zibethinus</name>
    <name type="common">Durian</name>
    <dbReference type="NCBI Taxonomy" id="66656"/>
    <lineage>
        <taxon>Eukaryota</taxon>
        <taxon>Viridiplantae</taxon>
        <taxon>Streptophyta</taxon>
        <taxon>Embryophyta</taxon>
        <taxon>Tracheophyta</taxon>
        <taxon>Spermatophyta</taxon>
        <taxon>Magnoliopsida</taxon>
        <taxon>eudicotyledons</taxon>
        <taxon>Gunneridae</taxon>
        <taxon>Pentapetalae</taxon>
        <taxon>rosids</taxon>
        <taxon>malvids</taxon>
        <taxon>Malvales</taxon>
        <taxon>Malvaceae</taxon>
        <taxon>Helicteroideae</taxon>
        <taxon>Durio</taxon>
    </lineage>
</organism>
<feature type="domain" description="DC1" evidence="2">
    <location>
        <begin position="9"/>
        <end position="55"/>
    </location>
</feature>
<proteinExistence type="predicted"/>
<dbReference type="GeneID" id="111297603"/>
<keyword evidence="3" id="KW-1185">Reference proteome</keyword>